<keyword evidence="1" id="KW-0051">Antiviral defense</keyword>
<evidence type="ECO:0000256" key="1">
    <source>
        <dbReference type="ARBA" id="ARBA00023118"/>
    </source>
</evidence>
<dbReference type="EMBL" id="JZWS02000010">
    <property type="protein sequence ID" value="MCL7344496.1"/>
    <property type="molecule type" value="Genomic_DNA"/>
</dbReference>
<dbReference type="AlphaFoldDB" id="A0AAE3K2D9"/>
<feature type="domain" description="CRISPR type III-associated protein" evidence="2">
    <location>
        <begin position="27"/>
        <end position="264"/>
    </location>
</feature>
<protein>
    <submittedName>
        <fullName evidence="3">RAMP superfamily CRISPR-associated protein</fullName>
    </submittedName>
</protein>
<gene>
    <name evidence="3" type="ORF">TQ35_007990</name>
</gene>
<dbReference type="InterPro" id="IPR005537">
    <property type="entry name" value="RAMP_III_fam"/>
</dbReference>
<reference evidence="3" key="1">
    <citation type="submission" date="2022-05" db="EMBL/GenBank/DDBJ databases">
        <title>Metagenome Sequencing of an Archaeal-Dominated Microbial Community from a Hot Spring at the Los Azufres Geothermal Field, Mexico.</title>
        <authorList>
            <person name="Marin-Paredes R."/>
            <person name="Martinez-Romero E."/>
            <person name="Servin-Garciduenas L.E."/>
        </authorList>
    </citation>
    <scope>NUCLEOTIDE SEQUENCE</scope>
    <source>
        <strain evidence="3">AZ1-454</strain>
    </source>
</reference>
<sequence length="291" mass="33576">MRSRSHSQKIPYTPRDLPLIVKIPVTLKVVSEYLHISKDPKPMPKIRKNVNPNDLSKLVGKFVSGQIPNLDELNRYFEDDYIEFMKTEKGLVIPGNTVKGAIRSRLELLMYDSCYNPLGIKRSKTISKRYIKIFHPPRDKDVENFDPESGQICPVCNLFGNAGLASRVNFSDLELKEGKIDYIPVRGLLYEVAKRGSIFTGDIIMHAPQPWEIGMLLYGAGYRKGGKWKTILLGRFKYERKEFGRVQFDIKIREATSNIRNSIIGKSHDDYLEAFLSKYKDKVRDVEEDWK</sequence>
<evidence type="ECO:0000313" key="3">
    <source>
        <dbReference type="EMBL" id="MCL7344496.1"/>
    </source>
</evidence>
<organism evidence="3">
    <name type="scientific">Candidatus Aramenus sulfurataquae</name>
    <dbReference type="NCBI Taxonomy" id="1326980"/>
    <lineage>
        <taxon>Archaea</taxon>
        <taxon>Thermoproteota</taxon>
        <taxon>Thermoprotei</taxon>
        <taxon>Sulfolobales</taxon>
        <taxon>Sulfolobaceae</taxon>
        <taxon>Candidatus Aramenus</taxon>
    </lineage>
</organism>
<dbReference type="Pfam" id="PF03787">
    <property type="entry name" value="RAMPs"/>
    <property type="match status" value="1"/>
</dbReference>
<comment type="caution">
    <text evidence="3">The sequence shown here is derived from an EMBL/GenBank/DDBJ whole genome shotgun (WGS) entry which is preliminary data.</text>
</comment>
<name>A0AAE3K2D9_9CREN</name>
<proteinExistence type="predicted"/>
<evidence type="ECO:0000259" key="2">
    <source>
        <dbReference type="Pfam" id="PF03787"/>
    </source>
</evidence>
<accession>A0AAE3K2D9</accession>
<dbReference type="GO" id="GO:0051607">
    <property type="term" value="P:defense response to virus"/>
    <property type="evidence" value="ECO:0007669"/>
    <property type="project" value="UniProtKB-KW"/>
</dbReference>